<evidence type="ECO:0000313" key="1">
    <source>
        <dbReference type="Proteomes" id="UP000504612"/>
    </source>
</evidence>
<sequence>MAKDERQMIMEAAAQTEAVSHYKKEQAVTYFNRGSMGAYYKHLEDGQLEFQEAIGIMVYVKMLLAKTNCTRTKEQEEAGVEYSRAYMEKEGCQLLPKLKQEKHNCTFGIFINMRTEKKAVVSQDCIITPRIKLPF</sequence>
<dbReference type="AlphaFoldDB" id="A0A6J1VKL4"/>
<evidence type="ECO:0000313" key="2">
    <source>
        <dbReference type="RefSeq" id="XP_026541183.1"/>
    </source>
</evidence>
<dbReference type="RefSeq" id="XP_026541183.1">
    <property type="nucleotide sequence ID" value="XM_026685398.1"/>
</dbReference>
<dbReference type="GeneID" id="113423835"/>
<dbReference type="InterPro" id="IPR046350">
    <property type="entry name" value="Cystatin_sf"/>
</dbReference>
<accession>A0A6J1VKL4</accession>
<organism evidence="1 2">
    <name type="scientific">Notechis scutatus</name>
    <name type="common">mainland tiger snake</name>
    <dbReference type="NCBI Taxonomy" id="8663"/>
    <lineage>
        <taxon>Eukaryota</taxon>
        <taxon>Metazoa</taxon>
        <taxon>Chordata</taxon>
        <taxon>Craniata</taxon>
        <taxon>Vertebrata</taxon>
        <taxon>Euteleostomi</taxon>
        <taxon>Lepidosauria</taxon>
        <taxon>Squamata</taxon>
        <taxon>Bifurcata</taxon>
        <taxon>Unidentata</taxon>
        <taxon>Episquamata</taxon>
        <taxon>Toxicofera</taxon>
        <taxon>Serpentes</taxon>
        <taxon>Colubroidea</taxon>
        <taxon>Elapidae</taxon>
        <taxon>Hydrophiinae</taxon>
        <taxon>Notechis</taxon>
    </lineage>
</organism>
<dbReference type="SUPFAM" id="SSF54403">
    <property type="entry name" value="Cystatin/monellin"/>
    <property type="match status" value="1"/>
</dbReference>
<dbReference type="Proteomes" id="UP000504612">
    <property type="component" value="Unplaced"/>
</dbReference>
<proteinExistence type="predicted"/>
<dbReference type="Gene3D" id="3.10.450.10">
    <property type="match status" value="1"/>
</dbReference>
<keyword evidence="1" id="KW-1185">Reference proteome</keyword>
<protein>
    <submittedName>
        <fullName evidence="2">Cystatin-like</fullName>
    </submittedName>
</protein>
<name>A0A6J1VKL4_9SAUR</name>
<gene>
    <name evidence="2" type="primary">LOC113423835</name>
</gene>
<dbReference type="KEGG" id="nss:113423835"/>
<reference evidence="2" key="1">
    <citation type="submission" date="2025-08" db="UniProtKB">
        <authorList>
            <consortium name="RefSeq"/>
        </authorList>
    </citation>
    <scope>IDENTIFICATION</scope>
</reference>